<dbReference type="AlphaFoldDB" id="A0A844YWP4"/>
<sequence length="119" mass="13102">MSAPAQYTPFDPLILQFVELKEWLLGSVGLSNDAMHINVGLALYLGMLLLFRGRGGLWLPLLMLVAMSLVAEVFDVIFLLSVKSPVSLAESARDVGCTLAWPLVLWAVLAHWRRRGLPG</sequence>
<evidence type="ECO:0000313" key="3">
    <source>
        <dbReference type="Proteomes" id="UP000466966"/>
    </source>
</evidence>
<evidence type="ECO:0008006" key="4">
    <source>
        <dbReference type="Google" id="ProtNLM"/>
    </source>
</evidence>
<keyword evidence="1" id="KW-0472">Membrane</keyword>
<organism evidence="2 3">
    <name type="scientific">Alteraurantiacibacter buctensis</name>
    <dbReference type="NCBI Taxonomy" id="1503981"/>
    <lineage>
        <taxon>Bacteria</taxon>
        <taxon>Pseudomonadati</taxon>
        <taxon>Pseudomonadota</taxon>
        <taxon>Alphaproteobacteria</taxon>
        <taxon>Sphingomonadales</taxon>
        <taxon>Erythrobacteraceae</taxon>
        <taxon>Alteraurantiacibacter</taxon>
    </lineage>
</organism>
<keyword evidence="3" id="KW-1185">Reference proteome</keyword>
<feature type="transmembrane region" description="Helical" evidence="1">
    <location>
        <begin position="34"/>
        <end position="51"/>
    </location>
</feature>
<evidence type="ECO:0000256" key="1">
    <source>
        <dbReference type="SAM" id="Phobius"/>
    </source>
</evidence>
<gene>
    <name evidence="2" type="ORF">GRI99_02480</name>
</gene>
<accession>A0A844YWP4</accession>
<dbReference type="EMBL" id="WTYV01000001">
    <property type="protein sequence ID" value="MXO70497.1"/>
    <property type="molecule type" value="Genomic_DNA"/>
</dbReference>
<dbReference type="RefSeq" id="WP_160770409.1">
    <property type="nucleotide sequence ID" value="NZ_WTYV01000001.1"/>
</dbReference>
<keyword evidence="1" id="KW-1133">Transmembrane helix</keyword>
<reference evidence="2 3" key="1">
    <citation type="submission" date="2019-12" db="EMBL/GenBank/DDBJ databases">
        <title>Genomic-based taxomic classification of the family Erythrobacteraceae.</title>
        <authorList>
            <person name="Xu L."/>
        </authorList>
    </citation>
    <scope>NUCLEOTIDE SEQUENCE [LARGE SCALE GENOMIC DNA]</scope>
    <source>
        <strain evidence="2 3">M0322</strain>
    </source>
</reference>
<dbReference type="Proteomes" id="UP000466966">
    <property type="component" value="Unassembled WGS sequence"/>
</dbReference>
<keyword evidence="1" id="KW-0812">Transmembrane</keyword>
<feature type="transmembrane region" description="Helical" evidence="1">
    <location>
        <begin position="58"/>
        <end position="80"/>
    </location>
</feature>
<name>A0A844YWP4_9SPHN</name>
<feature type="transmembrane region" description="Helical" evidence="1">
    <location>
        <begin position="92"/>
        <end position="112"/>
    </location>
</feature>
<comment type="caution">
    <text evidence="2">The sequence shown here is derived from an EMBL/GenBank/DDBJ whole genome shotgun (WGS) entry which is preliminary data.</text>
</comment>
<protein>
    <recommendedName>
        <fullName evidence="4">VanZ-like domain-containing protein</fullName>
    </recommendedName>
</protein>
<proteinExistence type="predicted"/>
<evidence type="ECO:0000313" key="2">
    <source>
        <dbReference type="EMBL" id="MXO70497.1"/>
    </source>
</evidence>